<proteinExistence type="predicted"/>
<reference evidence="1 2" key="1">
    <citation type="journal article" date="2013" name="Genome Announc.">
        <title>Draft Genome Sequence of Helicobacter fennelliae Strain MRY12-0050, Isolated from a Bacteremia Patient.</title>
        <authorList>
            <person name="Rimbara E."/>
            <person name="Matsui M."/>
            <person name="Mori S."/>
            <person name="Suzuki S."/>
            <person name="Suzuki M."/>
            <person name="Kim H."/>
            <person name="Sekizuka T."/>
            <person name="Kuroda M."/>
            <person name="Shibayama K."/>
        </authorList>
    </citation>
    <scope>NUCLEOTIDE SEQUENCE [LARGE SCALE GENOMIC DNA]</scope>
    <source>
        <strain evidence="1 2">MRY12-0050</strain>
    </source>
</reference>
<evidence type="ECO:0000313" key="2">
    <source>
        <dbReference type="Proteomes" id="UP000018143"/>
    </source>
</evidence>
<comment type="caution">
    <text evidence="1">The sequence shown here is derived from an EMBL/GenBank/DDBJ whole genome shotgun (WGS) entry which is preliminary data.</text>
</comment>
<name>T1D4L6_9HELI</name>
<protein>
    <submittedName>
        <fullName evidence="1">Uncharacterized protein</fullName>
    </submittedName>
</protein>
<dbReference type="STRING" id="1325130.HFN_1375"/>
<dbReference type="Proteomes" id="UP000018143">
    <property type="component" value="Unassembled WGS sequence"/>
</dbReference>
<gene>
    <name evidence="1" type="ORF">HFN_1375</name>
</gene>
<dbReference type="AlphaFoldDB" id="T1D4L6"/>
<organism evidence="1 2">
    <name type="scientific">Helicobacter fennelliae MRY12-0050</name>
    <dbReference type="NCBI Taxonomy" id="1325130"/>
    <lineage>
        <taxon>Bacteria</taxon>
        <taxon>Pseudomonadati</taxon>
        <taxon>Campylobacterota</taxon>
        <taxon>Epsilonproteobacteria</taxon>
        <taxon>Campylobacterales</taxon>
        <taxon>Helicobacteraceae</taxon>
        <taxon>Helicobacter</taxon>
    </lineage>
</organism>
<dbReference type="EMBL" id="BASD01000034">
    <property type="protein sequence ID" value="GAD20131.1"/>
    <property type="molecule type" value="Genomic_DNA"/>
</dbReference>
<evidence type="ECO:0000313" key="1">
    <source>
        <dbReference type="EMBL" id="GAD20131.1"/>
    </source>
</evidence>
<keyword evidence="2" id="KW-1185">Reference proteome</keyword>
<sequence length="47" mass="5353">MGKHNQMLPKCSTKYVSPNVISKKQTDRFYLALLTLQSASNINARQK</sequence>
<accession>T1D4L6</accession>